<accession>A0ACC0ZR79</accession>
<dbReference type="EMBL" id="CM047910">
    <property type="protein sequence ID" value="KAJ0075581.1"/>
    <property type="molecule type" value="Genomic_DNA"/>
</dbReference>
<keyword evidence="2" id="KW-1185">Reference proteome</keyword>
<sequence length="98" mass="11529">MQETHHFCFCIRRKISSIAESKSAQRVSSKHIYLRKKLNKKKEKKRSKEASEKLEKLMKEVHTDNIQVMKGLIYAKEDQLPLLKGDTETRDSIEVLRS</sequence>
<reference evidence="2" key="1">
    <citation type="journal article" date="2023" name="G3 (Bethesda)">
        <title>Genome assembly and association tests identify interacting loci associated with vigor, precocity, and sex in interspecific pistachio rootstocks.</title>
        <authorList>
            <person name="Palmer W."/>
            <person name="Jacygrad E."/>
            <person name="Sagayaradj S."/>
            <person name="Cavanaugh K."/>
            <person name="Han R."/>
            <person name="Bertier L."/>
            <person name="Beede B."/>
            <person name="Kafkas S."/>
            <person name="Golino D."/>
            <person name="Preece J."/>
            <person name="Michelmore R."/>
        </authorList>
    </citation>
    <scope>NUCLEOTIDE SEQUENCE [LARGE SCALE GENOMIC DNA]</scope>
</reference>
<gene>
    <name evidence="1" type="ORF">Patl1_33346</name>
</gene>
<proteinExistence type="predicted"/>
<name>A0ACC0ZR79_9ROSI</name>
<dbReference type="Proteomes" id="UP001164250">
    <property type="component" value="Chromosome 15"/>
</dbReference>
<evidence type="ECO:0000313" key="2">
    <source>
        <dbReference type="Proteomes" id="UP001164250"/>
    </source>
</evidence>
<comment type="caution">
    <text evidence="1">The sequence shown here is derived from an EMBL/GenBank/DDBJ whole genome shotgun (WGS) entry which is preliminary data.</text>
</comment>
<protein>
    <submittedName>
        <fullName evidence="1">Uncharacterized protein</fullName>
    </submittedName>
</protein>
<organism evidence="1 2">
    <name type="scientific">Pistacia atlantica</name>
    <dbReference type="NCBI Taxonomy" id="434234"/>
    <lineage>
        <taxon>Eukaryota</taxon>
        <taxon>Viridiplantae</taxon>
        <taxon>Streptophyta</taxon>
        <taxon>Embryophyta</taxon>
        <taxon>Tracheophyta</taxon>
        <taxon>Spermatophyta</taxon>
        <taxon>Magnoliopsida</taxon>
        <taxon>eudicotyledons</taxon>
        <taxon>Gunneridae</taxon>
        <taxon>Pentapetalae</taxon>
        <taxon>rosids</taxon>
        <taxon>malvids</taxon>
        <taxon>Sapindales</taxon>
        <taxon>Anacardiaceae</taxon>
        <taxon>Pistacia</taxon>
    </lineage>
</organism>
<evidence type="ECO:0000313" key="1">
    <source>
        <dbReference type="EMBL" id="KAJ0075581.1"/>
    </source>
</evidence>